<protein>
    <recommendedName>
        <fullName evidence="3">Fe2OG dioxygenase domain-containing protein</fullName>
    </recommendedName>
</protein>
<dbReference type="PANTHER" id="PTHR47991">
    <property type="entry name" value="OXOGLUTARATE/IRON-DEPENDENT DIOXYGENASE"/>
    <property type="match status" value="1"/>
</dbReference>
<organism evidence="4 5">
    <name type="scientific">Spirodela intermedia</name>
    <name type="common">Intermediate duckweed</name>
    <dbReference type="NCBI Taxonomy" id="51605"/>
    <lineage>
        <taxon>Eukaryota</taxon>
        <taxon>Viridiplantae</taxon>
        <taxon>Streptophyta</taxon>
        <taxon>Embryophyta</taxon>
        <taxon>Tracheophyta</taxon>
        <taxon>Spermatophyta</taxon>
        <taxon>Magnoliopsida</taxon>
        <taxon>Liliopsida</taxon>
        <taxon>Araceae</taxon>
        <taxon>Lemnoideae</taxon>
        <taxon>Spirodela</taxon>
    </lineage>
</organism>
<keyword evidence="5" id="KW-1185">Reference proteome</keyword>
<dbReference type="InterPro" id="IPR044861">
    <property type="entry name" value="IPNS-like_FE2OG_OXY"/>
</dbReference>
<sequence>MGTATLSLSSYAEFQRVTKMLLENLSRLMNMEDGLLRLHGDLTQSTRVAYYPPCSRADEVLGLGSHSDKGSITFLLQDDDVTGLQIRHGGMWIPVKPMPNAFVVNIGDSVEVSISLFPP</sequence>
<evidence type="ECO:0000313" key="5">
    <source>
        <dbReference type="Proteomes" id="UP000663760"/>
    </source>
</evidence>
<dbReference type="EMBL" id="LR746264">
    <property type="protein sequence ID" value="CAA7389729.1"/>
    <property type="molecule type" value="Genomic_DNA"/>
</dbReference>
<keyword evidence="2" id="KW-0408">Iron</keyword>
<dbReference type="OrthoDB" id="781841at2759"/>
<accession>A0A7I8K053</accession>
<dbReference type="Gene3D" id="2.60.120.330">
    <property type="entry name" value="B-lactam Antibiotic, Isopenicillin N Synthase, Chain"/>
    <property type="match status" value="1"/>
</dbReference>
<dbReference type="InterPro" id="IPR050295">
    <property type="entry name" value="Plant_2OG-oxidoreductases"/>
</dbReference>
<dbReference type="SUPFAM" id="SSF51197">
    <property type="entry name" value="Clavaminate synthase-like"/>
    <property type="match status" value="1"/>
</dbReference>
<keyword evidence="1" id="KW-0479">Metal-binding</keyword>
<dbReference type="Pfam" id="PF03171">
    <property type="entry name" value="2OG-FeII_Oxy"/>
    <property type="match status" value="1"/>
</dbReference>
<gene>
    <name evidence="4" type="ORF">SI8410_01001728</name>
</gene>
<dbReference type="AlphaFoldDB" id="A0A7I8K053"/>
<feature type="domain" description="Fe2OG dioxygenase" evidence="3">
    <location>
        <begin position="42"/>
        <end position="119"/>
    </location>
</feature>
<evidence type="ECO:0000313" key="4">
    <source>
        <dbReference type="EMBL" id="CAA7389729.1"/>
    </source>
</evidence>
<evidence type="ECO:0000259" key="3">
    <source>
        <dbReference type="PROSITE" id="PS51471"/>
    </source>
</evidence>
<name>A0A7I8K053_SPIIN</name>
<proteinExistence type="predicted"/>
<dbReference type="GO" id="GO:0046872">
    <property type="term" value="F:metal ion binding"/>
    <property type="evidence" value="ECO:0007669"/>
    <property type="project" value="UniProtKB-KW"/>
</dbReference>
<dbReference type="Proteomes" id="UP000663760">
    <property type="component" value="Chromosome 1"/>
</dbReference>
<dbReference type="PROSITE" id="PS51471">
    <property type="entry name" value="FE2OG_OXY"/>
    <property type="match status" value="1"/>
</dbReference>
<dbReference type="InterPro" id="IPR027443">
    <property type="entry name" value="IPNS-like_sf"/>
</dbReference>
<reference evidence="4" key="1">
    <citation type="submission" date="2020-02" db="EMBL/GenBank/DDBJ databases">
        <authorList>
            <person name="Scholz U."/>
            <person name="Mascher M."/>
            <person name="Fiebig A."/>
        </authorList>
    </citation>
    <scope>NUCLEOTIDE SEQUENCE</scope>
</reference>
<dbReference type="InterPro" id="IPR005123">
    <property type="entry name" value="Oxoglu/Fe-dep_dioxygenase_dom"/>
</dbReference>
<evidence type="ECO:0000256" key="1">
    <source>
        <dbReference type="ARBA" id="ARBA00022723"/>
    </source>
</evidence>
<evidence type="ECO:0000256" key="2">
    <source>
        <dbReference type="ARBA" id="ARBA00023004"/>
    </source>
</evidence>